<dbReference type="Gene3D" id="2.40.50.100">
    <property type="match status" value="1"/>
</dbReference>
<dbReference type="InterPro" id="IPR008995">
    <property type="entry name" value="Mo/tungstate-bd_C_term_dom"/>
</dbReference>
<keyword evidence="5 9" id="KW-0067">ATP-binding</keyword>
<dbReference type="RefSeq" id="WP_076535365.1">
    <property type="nucleotide sequence ID" value="NZ_FOAC01000004.1"/>
</dbReference>
<keyword evidence="3" id="KW-0997">Cell inner membrane</keyword>
<evidence type="ECO:0000313" key="10">
    <source>
        <dbReference type="Proteomes" id="UP000186019"/>
    </source>
</evidence>
<evidence type="ECO:0000256" key="5">
    <source>
        <dbReference type="ARBA" id="ARBA00022840"/>
    </source>
</evidence>
<evidence type="ECO:0000256" key="4">
    <source>
        <dbReference type="ARBA" id="ARBA00022741"/>
    </source>
</evidence>
<evidence type="ECO:0000256" key="2">
    <source>
        <dbReference type="ARBA" id="ARBA00022475"/>
    </source>
</evidence>
<evidence type="ECO:0000313" key="9">
    <source>
        <dbReference type="EMBL" id="SIS25344.1"/>
    </source>
</evidence>
<dbReference type="PANTHER" id="PTHR42781:SF5">
    <property type="entry name" value="PUTRESCINE TRANSPORT ATP-BINDING PROTEIN POTG"/>
    <property type="match status" value="1"/>
</dbReference>
<keyword evidence="7" id="KW-0472">Membrane</keyword>
<dbReference type="STRING" id="573024.SAMN05216208_3227"/>
<dbReference type="InterPro" id="IPR017666">
    <property type="entry name" value="AminoethylPonate_ABC_PhnT2"/>
</dbReference>
<dbReference type="Proteomes" id="UP000186019">
    <property type="component" value="Unassembled WGS sequence"/>
</dbReference>
<protein>
    <submittedName>
        <fullName evidence="9">Iron(III) transport system ATP-binding protein</fullName>
    </submittedName>
</protein>
<dbReference type="GO" id="GO:0022857">
    <property type="term" value="F:transmembrane transporter activity"/>
    <property type="evidence" value="ECO:0007669"/>
    <property type="project" value="InterPro"/>
</dbReference>
<dbReference type="SMART" id="SM00382">
    <property type="entry name" value="AAA"/>
    <property type="match status" value="1"/>
</dbReference>
<organism evidence="9 10">
    <name type="scientific">Roseovarius nanhaiticus</name>
    <dbReference type="NCBI Taxonomy" id="573024"/>
    <lineage>
        <taxon>Bacteria</taxon>
        <taxon>Pseudomonadati</taxon>
        <taxon>Pseudomonadota</taxon>
        <taxon>Alphaproteobacteria</taxon>
        <taxon>Rhodobacterales</taxon>
        <taxon>Roseobacteraceae</taxon>
        <taxon>Roseovarius</taxon>
    </lineage>
</organism>
<dbReference type="GO" id="GO:0005524">
    <property type="term" value="F:ATP binding"/>
    <property type="evidence" value="ECO:0007669"/>
    <property type="project" value="UniProtKB-KW"/>
</dbReference>
<dbReference type="InterPro" id="IPR050093">
    <property type="entry name" value="ABC_SmlMolc_Importer"/>
</dbReference>
<sequence>MTEATAAPAYLKIENLWKAFGDFLALSDVSLAIKEGEFVCFLGPSGCGKTTLLRAIAGLDLQTRGKIEQGGKDVSNLPPSERDFGIVFQSYALFPNLTIERNIAFGLENTGRKKPEIDARVTELLGLVGLEEQRKKYPAQLSGGQQQRIALARAIATNPGLLLLDEPLSALDAKVRIYLRHEIKELQRKLGVTTVMVTHDQEEALSMADRIVVINHGRVEQVGTPTEVYRHPSTLFVAGFIGDMNHFDAASAGPGRVHVGDKVIETEPHSFSDGDAVIVAIRPEDVIPHGAEAGASGEVETEGNTLDVEVTEMEFLGSYWRCRLASPTFGKGELYANFSMNAVRRLELSEGRRMMIELPKSRVMVFAADEG</sequence>
<evidence type="ECO:0000256" key="3">
    <source>
        <dbReference type="ARBA" id="ARBA00022519"/>
    </source>
</evidence>
<dbReference type="PROSITE" id="PS50893">
    <property type="entry name" value="ABC_TRANSPORTER_2"/>
    <property type="match status" value="1"/>
</dbReference>
<dbReference type="InterPro" id="IPR003439">
    <property type="entry name" value="ABC_transporter-like_ATP-bd"/>
</dbReference>
<dbReference type="InterPro" id="IPR013611">
    <property type="entry name" value="Transp-assoc_OB_typ2"/>
</dbReference>
<evidence type="ECO:0000256" key="7">
    <source>
        <dbReference type="ARBA" id="ARBA00023136"/>
    </source>
</evidence>
<proteinExistence type="predicted"/>
<dbReference type="OrthoDB" id="9802264at2"/>
<dbReference type="Gene3D" id="3.40.50.300">
    <property type="entry name" value="P-loop containing nucleotide triphosphate hydrolases"/>
    <property type="match status" value="1"/>
</dbReference>
<dbReference type="InterPro" id="IPR017871">
    <property type="entry name" value="ABC_transporter-like_CS"/>
</dbReference>
<dbReference type="NCBIfam" id="TIGR03265">
    <property type="entry name" value="PhnT2"/>
    <property type="match status" value="1"/>
</dbReference>
<dbReference type="GO" id="GO:0015697">
    <property type="term" value="P:quaternary ammonium group transport"/>
    <property type="evidence" value="ECO:0007669"/>
    <property type="project" value="UniProtKB-ARBA"/>
</dbReference>
<dbReference type="InterPro" id="IPR003593">
    <property type="entry name" value="AAA+_ATPase"/>
</dbReference>
<dbReference type="Pfam" id="PF08402">
    <property type="entry name" value="TOBE_2"/>
    <property type="match status" value="1"/>
</dbReference>
<evidence type="ECO:0000256" key="1">
    <source>
        <dbReference type="ARBA" id="ARBA00022448"/>
    </source>
</evidence>
<gene>
    <name evidence="9" type="ORF">SAMN05421666_3251</name>
</gene>
<dbReference type="FunFam" id="3.40.50.300:FF:000425">
    <property type="entry name" value="Probable ABC transporter, ATP-binding subunit"/>
    <property type="match status" value="1"/>
</dbReference>
<accession>A0A1N7HKE6</accession>
<dbReference type="PANTHER" id="PTHR42781">
    <property type="entry name" value="SPERMIDINE/PUTRESCINE IMPORT ATP-BINDING PROTEIN POTA"/>
    <property type="match status" value="1"/>
</dbReference>
<dbReference type="SUPFAM" id="SSF52540">
    <property type="entry name" value="P-loop containing nucleoside triphosphate hydrolases"/>
    <property type="match status" value="1"/>
</dbReference>
<keyword evidence="4" id="KW-0547">Nucleotide-binding</keyword>
<keyword evidence="2" id="KW-1003">Cell membrane</keyword>
<dbReference type="InterPro" id="IPR027417">
    <property type="entry name" value="P-loop_NTPase"/>
</dbReference>
<feature type="domain" description="ABC transporter" evidence="8">
    <location>
        <begin position="11"/>
        <end position="241"/>
    </location>
</feature>
<dbReference type="GO" id="GO:0016887">
    <property type="term" value="F:ATP hydrolysis activity"/>
    <property type="evidence" value="ECO:0007669"/>
    <property type="project" value="InterPro"/>
</dbReference>
<evidence type="ECO:0000259" key="8">
    <source>
        <dbReference type="PROSITE" id="PS50893"/>
    </source>
</evidence>
<keyword evidence="10" id="KW-1185">Reference proteome</keyword>
<dbReference type="Pfam" id="PF00005">
    <property type="entry name" value="ABC_tran"/>
    <property type="match status" value="1"/>
</dbReference>
<dbReference type="PROSITE" id="PS00211">
    <property type="entry name" value="ABC_TRANSPORTER_1"/>
    <property type="match status" value="1"/>
</dbReference>
<dbReference type="EMBL" id="FTNV01000004">
    <property type="protein sequence ID" value="SIS25344.1"/>
    <property type="molecule type" value="Genomic_DNA"/>
</dbReference>
<dbReference type="SUPFAM" id="SSF50331">
    <property type="entry name" value="MOP-like"/>
    <property type="match status" value="1"/>
</dbReference>
<keyword evidence="6" id="KW-1278">Translocase</keyword>
<evidence type="ECO:0000256" key="6">
    <source>
        <dbReference type="ARBA" id="ARBA00022967"/>
    </source>
</evidence>
<name>A0A1N7HKE6_9RHOB</name>
<keyword evidence="1" id="KW-0813">Transport</keyword>
<reference evidence="9 10" key="1">
    <citation type="submission" date="2017-01" db="EMBL/GenBank/DDBJ databases">
        <authorList>
            <person name="Mah S.A."/>
            <person name="Swanson W.J."/>
            <person name="Moy G.W."/>
            <person name="Vacquier V.D."/>
        </authorList>
    </citation>
    <scope>NUCLEOTIDE SEQUENCE [LARGE SCALE GENOMIC DNA]</scope>
    <source>
        <strain evidence="9 10">DSM 29590</strain>
    </source>
</reference>
<dbReference type="GO" id="GO:0043190">
    <property type="term" value="C:ATP-binding cassette (ABC) transporter complex"/>
    <property type="evidence" value="ECO:0007669"/>
    <property type="project" value="InterPro"/>
</dbReference>
<dbReference type="AlphaFoldDB" id="A0A1N7HKE6"/>